<protein>
    <recommendedName>
        <fullName evidence="1">Protein kinase domain-containing protein</fullName>
    </recommendedName>
</protein>
<dbReference type="InterPro" id="IPR029498">
    <property type="entry name" value="HeLo_dom"/>
</dbReference>
<dbReference type="OrthoDB" id="1911848at2759"/>
<accession>A0A8E2F4I1</accession>
<dbReference type="GO" id="GO:0005524">
    <property type="term" value="F:ATP binding"/>
    <property type="evidence" value="ECO:0007669"/>
    <property type="project" value="InterPro"/>
</dbReference>
<dbReference type="InterPro" id="IPR000719">
    <property type="entry name" value="Prot_kinase_dom"/>
</dbReference>
<sequence>MEVAGFALGIVGAVGILGQIYNGCITGYRVFSNAKNLGKDSERIVCKIKIEEMRFRVWGREWGIVEGKFEAHLSTTVWEGLRDLAREILTQLLSTILDCHKLQEKYGLKEEAPGSVDEEAYTAWRSAAEPTNPSFSTKLKKEMGMAGLRAKWVIADKDKFDAFLQELGYYNDRLEKLFPPSRIAAFQRTWTNELLSTAQRDVEHLELLESAASGKYPGLNALAHLKQLRINLDAREPSKKILSSSELKIPAWRLAGYTNNNADSRRVRAVYKRPLDAIKGTAVSEDIPVLVDWIEWDSEMTLDERLHLYQRVDNIARMLHSCSSRHPDLHTLDCLGYSEDTANNRYGIIHIGPPSGEGVASARIPSYETLSTIIGDGEKRTPDLDVRFKLAHTLSVALWSFHSLDWLHKSFSSSNILFFEDPAMKSSEHHNLISPYVVGFDSSRPDGLSEMTADPKFSDGQDLYRHPDSLGMWRQSYRKSFDIYSLGLLLLEIGLWKSIRVIHKPKYSHATFKEKIIQGLIPALGSKTGSIFRTVVERCLTYDEMQEKEQLSPHEMMEWAVVTLESLKV</sequence>
<evidence type="ECO:0000313" key="3">
    <source>
        <dbReference type="Proteomes" id="UP000250140"/>
    </source>
</evidence>
<dbReference type="Pfam" id="PF24476">
    <property type="entry name" value="DUF7580"/>
    <property type="match status" value="1"/>
</dbReference>
<keyword evidence="3" id="KW-1185">Reference proteome</keyword>
<dbReference type="Pfam" id="PF14479">
    <property type="entry name" value="HeLo"/>
    <property type="match status" value="1"/>
</dbReference>
<dbReference type="SUPFAM" id="SSF56112">
    <property type="entry name" value="Protein kinase-like (PK-like)"/>
    <property type="match status" value="1"/>
</dbReference>
<dbReference type="InterPro" id="IPR011009">
    <property type="entry name" value="Kinase-like_dom_sf"/>
</dbReference>
<dbReference type="GO" id="GO:0004672">
    <property type="term" value="F:protein kinase activity"/>
    <property type="evidence" value="ECO:0007669"/>
    <property type="project" value="InterPro"/>
</dbReference>
<feature type="domain" description="Protein kinase" evidence="1">
    <location>
        <begin position="205"/>
        <end position="564"/>
    </location>
</feature>
<gene>
    <name evidence="2" type="ORF">AOQ84DRAFT_353754</name>
</gene>
<evidence type="ECO:0000259" key="1">
    <source>
        <dbReference type="PROSITE" id="PS50011"/>
    </source>
</evidence>
<evidence type="ECO:0000313" key="2">
    <source>
        <dbReference type="EMBL" id="OCL09986.1"/>
    </source>
</evidence>
<dbReference type="Gene3D" id="1.20.120.1020">
    <property type="entry name" value="Prion-inhibition and propagation, HeLo domain"/>
    <property type="match status" value="1"/>
</dbReference>
<dbReference type="PANTHER" id="PTHR37542">
    <property type="entry name" value="HELO DOMAIN-CONTAINING PROTEIN-RELATED"/>
    <property type="match status" value="1"/>
</dbReference>
<dbReference type="InterPro" id="IPR038305">
    <property type="entry name" value="HeLo_sf"/>
</dbReference>
<dbReference type="PANTHER" id="PTHR37542:SF1">
    <property type="entry name" value="PRION-INHIBITION AND PROPAGATION HELO DOMAIN-CONTAINING PROTEIN"/>
    <property type="match status" value="1"/>
</dbReference>
<dbReference type="InterPro" id="IPR056002">
    <property type="entry name" value="DUF7580"/>
</dbReference>
<dbReference type="Gene3D" id="1.10.510.10">
    <property type="entry name" value="Transferase(Phosphotransferase) domain 1"/>
    <property type="match status" value="1"/>
</dbReference>
<reference evidence="2 3" key="1">
    <citation type="journal article" date="2016" name="Nat. Commun.">
        <title>Ectomycorrhizal ecology is imprinted in the genome of the dominant symbiotic fungus Cenococcum geophilum.</title>
        <authorList>
            <consortium name="DOE Joint Genome Institute"/>
            <person name="Peter M."/>
            <person name="Kohler A."/>
            <person name="Ohm R.A."/>
            <person name="Kuo A."/>
            <person name="Krutzmann J."/>
            <person name="Morin E."/>
            <person name="Arend M."/>
            <person name="Barry K.W."/>
            <person name="Binder M."/>
            <person name="Choi C."/>
            <person name="Clum A."/>
            <person name="Copeland A."/>
            <person name="Grisel N."/>
            <person name="Haridas S."/>
            <person name="Kipfer T."/>
            <person name="LaButti K."/>
            <person name="Lindquist E."/>
            <person name="Lipzen A."/>
            <person name="Maire R."/>
            <person name="Meier B."/>
            <person name="Mihaltcheva S."/>
            <person name="Molinier V."/>
            <person name="Murat C."/>
            <person name="Poggeler S."/>
            <person name="Quandt C.A."/>
            <person name="Sperisen C."/>
            <person name="Tritt A."/>
            <person name="Tisserant E."/>
            <person name="Crous P.W."/>
            <person name="Henrissat B."/>
            <person name="Nehls U."/>
            <person name="Egli S."/>
            <person name="Spatafora J.W."/>
            <person name="Grigoriev I.V."/>
            <person name="Martin F.M."/>
        </authorList>
    </citation>
    <scope>NUCLEOTIDE SEQUENCE [LARGE SCALE GENOMIC DNA]</scope>
    <source>
        <strain evidence="2 3">CBS 207.34</strain>
    </source>
</reference>
<organism evidence="2 3">
    <name type="scientific">Glonium stellatum</name>
    <dbReference type="NCBI Taxonomy" id="574774"/>
    <lineage>
        <taxon>Eukaryota</taxon>
        <taxon>Fungi</taxon>
        <taxon>Dikarya</taxon>
        <taxon>Ascomycota</taxon>
        <taxon>Pezizomycotina</taxon>
        <taxon>Dothideomycetes</taxon>
        <taxon>Pleosporomycetidae</taxon>
        <taxon>Gloniales</taxon>
        <taxon>Gloniaceae</taxon>
        <taxon>Glonium</taxon>
    </lineage>
</organism>
<dbReference type="PROSITE" id="PS50011">
    <property type="entry name" value="PROTEIN_KINASE_DOM"/>
    <property type="match status" value="1"/>
</dbReference>
<dbReference type="Proteomes" id="UP000250140">
    <property type="component" value="Unassembled WGS sequence"/>
</dbReference>
<dbReference type="EMBL" id="KV749323">
    <property type="protein sequence ID" value="OCL09986.1"/>
    <property type="molecule type" value="Genomic_DNA"/>
</dbReference>
<proteinExistence type="predicted"/>
<dbReference type="AlphaFoldDB" id="A0A8E2F4I1"/>
<name>A0A8E2F4I1_9PEZI</name>